<evidence type="ECO:0000256" key="4">
    <source>
        <dbReference type="ARBA" id="ARBA00022833"/>
    </source>
</evidence>
<dbReference type="Pfam" id="PF05142">
    <property type="entry name" value="DUF702"/>
    <property type="match status" value="1"/>
</dbReference>
<keyword evidence="7" id="KW-0539">Nucleus</keyword>
<dbReference type="NCBIfam" id="TIGR01623">
    <property type="entry name" value="put_zinc_LRP1"/>
    <property type="match status" value="1"/>
</dbReference>
<evidence type="ECO:0000256" key="2">
    <source>
        <dbReference type="ARBA" id="ARBA00006911"/>
    </source>
</evidence>
<evidence type="ECO:0000256" key="1">
    <source>
        <dbReference type="ARBA" id="ARBA00004123"/>
    </source>
</evidence>
<dbReference type="PANTHER" id="PTHR31604">
    <property type="entry name" value="PROTEIN LATERAL ROOT PRIMORDIUM 1"/>
    <property type="match status" value="1"/>
</dbReference>
<evidence type="ECO:0000256" key="3">
    <source>
        <dbReference type="ARBA" id="ARBA00022723"/>
    </source>
</evidence>
<proteinExistence type="inferred from homology"/>
<keyword evidence="10" id="KW-1185">Reference proteome</keyword>
<evidence type="ECO:0000256" key="6">
    <source>
        <dbReference type="ARBA" id="ARBA00023159"/>
    </source>
</evidence>
<keyword evidence="6" id="KW-0010">Activator</keyword>
<evidence type="ECO:0000256" key="8">
    <source>
        <dbReference type="SAM" id="MobiDB-lite"/>
    </source>
</evidence>
<dbReference type="NCBIfam" id="TIGR01624">
    <property type="entry name" value="LRP1_Cterm"/>
    <property type="match status" value="1"/>
</dbReference>
<feature type="region of interest" description="Disordered" evidence="8">
    <location>
        <begin position="70"/>
        <end position="91"/>
    </location>
</feature>
<protein>
    <submittedName>
        <fullName evidence="9">Uncharacterized protein</fullName>
    </submittedName>
</protein>
<sequence length="211" mass="23461">MMGSEEIGGISRCQDCGNQAKRDCEYSRCRTCCKSRGFECQTHVKSTWVPVSQRRPRHFTMHQQHQITATADQQHHYHYQQYGPNPKRPRDSTTLGLEEGYFPNEASFPAVFRCVRVSSIDNVVEQYAYQTSVSIGGHIFTGILYDQGPEPEGTGNYATGESSSPGIGLLQHPNLATYIGTTANATGTTSSSYPSPFYAFNSQFFPHPKSS</sequence>
<comment type="similarity">
    <text evidence="2">Belongs to the SHI protein family.</text>
</comment>
<dbReference type="GO" id="GO:0046872">
    <property type="term" value="F:metal ion binding"/>
    <property type="evidence" value="ECO:0007669"/>
    <property type="project" value="UniProtKB-KW"/>
</dbReference>
<evidence type="ECO:0000313" key="9">
    <source>
        <dbReference type="EMBL" id="KAL3614029.1"/>
    </source>
</evidence>
<dbReference type="InterPro" id="IPR006510">
    <property type="entry name" value="Znf_LRP1"/>
</dbReference>
<dbReference type="PANTHER" id="PTHR31604:SF16">
    <property type="entry name" value="PROTEIN SHI RELATED SEQUENCE 3"/>
    <property type="match status" value="1"/>
</dbReference>
<dbReference type="InterPro" id="IPR007818">
    <property type="entry name" value="SHI"/>
</dbReference>
<comment type="caution">
    <text evidence="9">The sequence shown here is derived from an EMBL/GenBank/DDBJ whole genome shotgun (WGS) entry which is preliminary data.</text>
</comment>
<gene>
    <name evidence="9" type="ORF">CASFOL_042103</name>
</gene>
<reference evidence="10" key="1">
    <citation type="journal article" date="2024" name="IScience">
        <title>Strigolactones Initiate the Formation of Haustorium-like Structures in Castilleja.</title>
        <authorList>
            <person name="Buerger M."/>
            <person name="Peterson D."/>
            <person name="Chory J."/>
        </authorList>
    </citation>
    <scope>NUCLEOTIDE SEQUENCE [LARGE SCALE GENOMIC DNA]</scope>
</reference>
<dbReference type="GO" id="GO:0003677">
    <property type="term" value="F:DNA binding"/>
    <property type="evidence" value="ECO:0007669"/>
    <property type="project" value="UniProtKB-KW"/>
</dbReference>
<dbReference type="InterPro" id="IPR006511">
    <property type="entry name" value="SHI_C"/>
</dbReference>
<accession>A0ABD3BA71</accession>
<keyword evidence="4" id="KW-0862">Zinc</keyword>
<comment type="subcellular location">
    <subcellularLocation>
        <location evidence="1">Nucleus</location>
    </subcellularLocation>
</comment>
<keyword evidence="5" id="KW-0238">DNA-binding</keyword>
<keyword evidence="3" id="KW-0479">Metal-binding</keyword>
<dbReference type="Proteomes" id="UP001632038">
    <property type="component" value="Unassembled WGS sequence"/>
</dbReference>
<evidence type="ECO:0000256" key="5">
    <source>
        <dbReference type="ARBA" id="ARBA00023125"/>
    </source>
</evidence>
<dbReference type="AlphaFoldDB" id="A0ABD3BA71"/>
<name>A0ABD3BA71_9LAMI</name>
<dbReference type="EMBL" id="JAVIJP010000107">
    <property type="protein sequence ID" value="KAL3614029.1"/>
    <property type="molecule type" value="Genomic_DNA"/>
</dbReference>
<evidence type="ECO:0000313" key="10">
    <source>
        <dbReference type="Proteomes" id="UP001632038"/>
    </source>
</evidence>
<evidence type="ECO:0000256" key="7">
    <source>
        <dbReference type="ARBA" id="ARBA00023242"/>
    </source>
</evidence>
<dbReference type="GO" id="GO:0005634">
    <property type="term" value="C:nucleus"/>
    <property type="evidence" value="ECO:0007669"/>
    <property type="project" value="UniProtKB-SubCell"/>
</dbReference>
<organism evidence="9 10">
    <name type="scientific">Castilleja foliolosa</name>
    <dbReference type="NCBI Taxonomy" id="1961234"/>
    <lineage>
        <taxon>Eukaryota</taxon>
        <taxon>Viridiplantae</taxon>
        <taxon>Streptophyta</taxon>
        <taxon>Embryophyta</taxon>
        <taxon>Tracheophyta</taxon>
        <taxon>Spermatophyta</taxon>
        <taxon>Magnoliopsida</taxon>
        <taxon>eudicotyledons</taxon>
        <taxon>Gunneridae</taxon>
        <taxon>Pentapetalae</taxon>
        <taxon>asterids</taxon>
        <taxon>lamiids</taxon>
        <taxon>Lamiales</taxon>
        <taxon>Orobanchaceae</taxon>
        <taxon>Pedicularideae</taxon>
        <taxon>Castillejinae</taxon>
        <taxon>Castilleja</taxon>
    </lineage>
</organism>